<accession>A0AA35NIC4</accession>
<dbReference type="Pfam" id="PF00649">
    <property type="entry name" value="Copper-fist"/>
    <property type="match status" value="1"/>
</dbReference>
<evidence type="ECO:0000256" key="1">
    <source>
        <dbReference type="ARBA" id="ARBA00004123"/>
    </source>
</evidence>
<evidence type="ECO:0000256" key="8">
    <source>
        <dbReference type="SAM" id="MobiDB-lite"/>
    </source>
</evidence>
<dbReference type="GO" id="GO:0006879">
    <property type="term" value="P:intracellular iron ion homeostasis"/>
    <property type="evidence" value="ECO:0007669"/>
    <property type="project" value="TreeGrafter"/>
</dbReference>
<comment type="subcellular location">
    <subcellularLocation>
        <location evidence="1">Nucleus</location>
    </subcellularLocation>
</comment>
<evidence type="ECO:0000256" key="2">
    <source>
        <dbReference type="ARBA" id="ARBA00022723"/>
    </source>
</evidence>
<dbReference type="InterPro" id="IPR001083">
    <property type="entry name" value="Cu_fist_DNA-bd_dom"/>
</dbReference>
<feature type="region of interest" description="Disordered" evidence="8">
    <location>
        <begin position="99"/>
        <end position="118"/>
    </location>
</feature>
<sequence length="225" mass="24280">MVVINGVKYACETCIRGHRAAQCTHTDGPLQIIRRKGRPSTTCGHCKDLRRTKNFNPSGGCMCASTRRAATGSKEDESRCRCDEGEPCRCHTKRKTRRKQKGGTCHGRANHEPANSSGVGALDLEAFLGLTGNTSYVDMTTTLPGLNPPLQGGDTKTDSIDDLELPSLNPLQETPNSSLNPSSANETGGANINVNTSLNDIDIPFSLNELNELYKEVSPHTSHSK</sequence>
<reference evidence="10" key="1">
    <citation type="submission" date="2022-10" db="EMBL/GenBank/DDBJ databases">
        <authorList>
            <person name="Byrne P K."/>
        </authorList>
    </citation>
    <scope>NUCLEOTIDE SEQUENCE</scope>
    <source>
        <strain evidence="10">IFO1815</strain>
    </source>
</reference>
<keyword evidence="6" id="KW-0804">Transcription</keyword>
<evidence type="ECO:0000256" key="5">
    <source>
        <dbReference type="ARBA" id="ARBA00023015"/>
    </source>
</evidence>
<feature type="compositionally biased region" description="Polar residues" evidence="8">
    <location>
        <begin position="169"/>
        <end position="191"/>
    </location>
</feature>
<dbReference type="PRINTS" id="PR00617">
    <property type="entry name" value="COPPERFIST"/>
</dbReference>
<dbReference type="SMART" id="SM00412">
    <property type="entry name" value="Cu_FIST"/>
    <property type="match status" value="1"/>
</dbReference>
<dbReference type="PROSITE" id="PS01119">
    <property type="entry name" value="COPPER_FIST_1"/>
    <property type="match status" value="1"/>
</dbReference>
<keyword evidence="4" id="KW-0186">Copper</keyword>
<dbReference type="InterPro" id="IPR036395">
    <property type="entry name" value="Cu_fist_DNA-bd_dom_sf"/>
</dbReference>
<evidence type="ECO:0000259" key="9">
    <source>
        <dbReference type="PROSITE" id="PS50073"/>
    </source>
</evidence>
<feature type="domain" description="Copper-fist" evidence="9">
    <location>
        <begin position="1"/>
        <end position="40"/>
    </location>
</feature>
<dbReference type="SUPFAM" id="SSF57879">
    <property type="entry name" value="Zinc domain conserved in yeast copper-regulated transcription factors"/>
    <property type="match status" value="1"/>
</dbReference>
<keyword evidence="3" id="KW-0862">Zinc</keyword>
<evidence type="ECO:0000256" key="6">
    <source>
        <dbReference type="ARBA" id="ARBA00023163"/>
    </source>
</evidence>
<keyword evidence="2" id="KW-0479">Metal-binding</keyword>
<dbReference type="GO" id="GO:0045944">
    <property type="term" value="P:positive regulation of transcription by RNA polymerase II"/>
    <property type="evidence" value="ECO:0007669"/>
    <property type="project" value="TreeGrafter"/>
</dbReference>
<dbReference type="PANTHER" id="PTHR28088">
    <property type="entry name" value="TRANSCRIPTIONAL ACTIVATOR HAA1-RELATED"/>
    <property type="match status" value="1"/>
</dbReference>
<dbReference type="GO" id="GO:0005507">
    <property type="term" value="F:copper ion binding"/>
    <property type="evidence" value="ECO:0007669"/>
    <property type="project" value="InterPro"/>
</dbReference>
<dbReference type="GO" id="GO:0000981">
    <property type="term" value="F:DNA-binding transcription factor activity, RNA polymerase II-specific"/>
    <property type="evidence" value="ECO:0007669"/>
    <property type="project" value="TreeGrafter"/>
</dbReference>
<dbReference type="PANTHER" id="PTHR28088:SF5">
    <property type="entry name" value="TRANSCRIPTIONAL ACTIVATOR HAA1-RELATED"/>
    <property type="match status" value="1"/>
</dbReference>
<keyword evidence="5" id="KW-0805">Transcription regulation</keyword>
<dbReference type="AlphaFoldDB" id="A0AA35NIC4"/>
<dbReference type="SMART" id="SM01090">
    <property type="entry name" value="Copper-fist"/>
    <property type="match status" value="1"/>
</dbReference>
<evidence type="ECO:0000313" key="10">
    <source>
        <dbReference type="EMBL" id="CAI4039120.1"/>
    </source>
</evidence>
<dbReference type="GO" id="GO:0000978">
    <property type="term" value="F:RNA polymerase II cis-regulatory region sequence-specific DNA binding"/>
    <property type="evidence" value="ECO:0007669"/>
    <property type="project" value="TreeGrafter"/>
</dbReference>
<protein>
    <recommendedName>
        <fullName evidence="9">Copper-fist domain-containing protein</fullName>
    </recommendedName>
</protein>
<feature type="region of interest" description="Disordered" evidence="8">
    <location>
        <begin position="143"/>
        <end position="191"/>
    </location>
</feature>
<dbReference type="FunFam" id="3.90.430.10:FF:000001">
    <property type="entry name" value="Copper fist DNA-binding protein"/>
    <property type="match status" value="1"/>
</dbReference>
<evidence type="ECO:0000256" key="4">
    <source>
        <dbReference type="ARBA" id="ARBA00023008"/>
    </source>
</evidence>
<evidence type="ECO:0000313" key="11">
    <source>
        <dbReference type="Proteomes" id="UP001161438"/>
    </source>
</evidence>
<dbReference type="GO" id="GO:0006878">
    <property type="term" value="P:intracellular copper ion homeostasis"/>
    <property type="evidence" value="ECO:0007669"/>
    <property type="project" value="TreeGrafter"/>
</dbReference>
<keyword evidence="11" id="KW-1185">Reference proteome</keyword>
<dbReference type="EMBL" id="OX365763">
    <property type="protein sequence ID" value="CAI4039120.1"/>
    <property type="molecule type" value="Genomic_DNA"/>
</dbReference>
<evidence type="ECO:0000256" key="3">
    <source>
        <dbReference type="ARBA" id="ARBA00022833"/>
    </source>
</evidence>
<name>A0AA35NIC4_SACMI</name>
<organism evidence="10 11">
    <name type="scientific">Saccharomyces mikatae IFO 1815</name>
    <dbReference type="NCBI Taxonomy" id="226126"/>
    <lineage>
        <taxon>Eukaryota</taxon>
        <taxon>Fungi</taxon>
        <taxon>Dikarya</taxon>
        <taxon>Ascomycota</taxon>
        <taxon>Saccharomycotina</taxon>
        <taxon>Saccharomycetes</taxon>
        <taxon>Saccharomycetales</taxon>
        <taxon>Saccharomycetaceae</taxon>
        <taxon>Saccharomyces</taxon>
    </lineage>
</organism>
<dbReference type="Proteomes" id="UP001161438">
    <property type="component" value="Chromosome 7"/>
</dbReference>
<proteinExistence type="predicted"/>
<dbReference type="GO" id="GO:0005634">
    <property type="term" value="C:nucleus"/>
    <property type="evidence" value="ECO:0007669"/>
    <property type="project" value="UniProtKB-SubCell"/>
</dbReference>
<dbReference type="Gene3D" id="3.90.430.10">
    <property type="entry name" value="Copper fist DNA-binding domain"/>
    <property type="match status" value="1"/>
</dbReference>
<dbReference type="GeneID" id="80918331"/>
<gene>
    <name evidence="10" type="primary">SMKI07G0910</name>
    <name evidence="10" type="ORF">SMKI_07G0910</name>
</gene>
<dbReference type="RefSeq" id="XP_056082235.1">
    <property type="nucleotide sequence ID" value="XM_056222556.1"/>
</dbReference>
<dbReference type="InterPro" id="IPR051763">
    <property type="entry name" value="Copper_Homeo_Regul"/>
</dbReference>
<keyword evidence="7" id="KW-0539">Nucleus</keyword>
<evidence type="ECO:0000256" key="7">
    <source>
        <dbReference type="ARBA" id="ARBA00023242"/>
    </source>
</evidence>
<dbReference type="PROSITE" id="PS50073">
    <property type="entry name" value="COPPER_FIST_2"/>
    <property type="match status" value="1"/>
</dbReference>